<evidence type="ECO:0000313" key="8">
    <source>
        <dbReference type="EMBL" id="MQT16110.1"/>
    </source>
</evidence>
<dbReference type="Proteomes" id="UP000481327">
    <property type="component" value="Unassembled WGS sequence"/>
</dbReference>
<feature type="domain" description="Phosphoribosyltransferase" evidence="6">
    <location>
        <begin position="28"/>
        <end position="157"/>
    </location>
</feature>
<feature type="binding site" evidence="5">
    <location>
        <position position="389"/>
    </location>
    <ligand>
        <name>Zn(2+)</name>
        <dbReference type="ChEBI" id="CHEBI:29105"/>
        <note>catalytic</note>
    </ligand>
</feature>
<dbReference type="GO" id="GO:0000034">
    <property type="term" value="F:adenine deaminase activity"/>
    <property type="evidence" value="ECO:0007669"/>
    <property type="project" value="UniProtKB-UniRule"/>
</dbReference>
<reference evidence="8 9" key="1">
    <citation type="submission" date="2019-09" db="EMBL/GenBank/DDBJ databases">
        <title>Polymorphobacter sp. isolated from a lake in China.</title>
        <authorList>
            <person name="Liu Z."/>
        </authorList>
    </citation>
    <scope>NUCLEOTIDE SEQUENCE [LARGE SCALE GENOMIC DNA]</scope>
    <source>
        <strain evidence="8 9">D40P</strain>
    </source>
</reference>
<comment type="catalytic activity">
    <reaction evidence="5">
        <text>adenine + H2O + H(+) = hypoxanthine + NH4(+)</text>
        <dbReference type="Rhea" id="RHEA:23688"/>
        <dbReference type="ChEBI" id="CHEBI:15377"/>
        <dbReference type="ChEBI" id="CHEBI:15378"/>
        <dbReference type="ChEBI" id="CHEBI:16708"/>
        <dbReference type="ChEBI" id="CHEBI:17368"/>
        <dbReference type="ChEBI" id="CHEBI:28938"/>
        <dbReference type="EC" id="3.5.4.2"/>
    </reaction>
</comment>
<keyword evidence="9" id="KW-1185">Reference proteome</keyword>
<dbReference type="PANTHER" id="PTHR43114">
    <property type="entry name" value="ADENINE DEAMINASE"/>
    <property type="match status" value="1"/>
</dbReference>
<dbReference type="EMBL" id="WIOL01000001">
    <property type="protein sequence ID" value="MQT16110.1"/>
    <property type="molecule type" value="Genomic_DNA"/>
</dbReference>
<dbReference type="GO" id="GO:0043103">
    <property type="term" value="P:hypoxanthine salvage"/>
    <property type="evidence" value="ECO:0007669"/>
    <property type="project" value="UniProtKB-UniRule"/>
</dbReference>
<evidence type="ECO:0000256" key="4">
    <source>
        <dbReference type="ARBA" id="ARBA00023080"/>
    </source>
</evidence>
<dbReference type="HAMAP" id="MF_01962">
    <property type="entry name" value="Adenine_deaminase"/>
    <property type="match status" value="1"/>
</dbReference>
<gene>
    <name evidence="8" type="ORF">F3168_02390</name>
</gene>
<feature type="binding site" evidence="5">
    <location>
        <position position="470"/>
    </location>
    <ligand>
        <name>Zn(2+)</name>
        <dbReference type="ChEBI" id="CHEBI:29105"/>
        <note>catalytic</note>
    </ligand>
</feature>
<comment type="similarity">
    <text evidence="5">Belongs to the metallo-dependent hydrolases superfamily. Adenosine and AMP deaminases family. Adenine deaminase type 2 subfamily.</text>
</comment>
<dbReference type="InterPro" id="IPR029057">
    <property type="entry name" value="PRTase-like"/>
</dbReference>
<dbReference type="CDD" id="cd06223">
    <property type="entry name" value="PRTases_typeI"/>
    <property type="match status" value="1"/>
</dbReference>
<evidence type="ECO:0000256" key="1">
    <source>
        <dbReference type="ARBA" id="ARBA00022723"/>
    </source>
</evidence>
<dbReference type="EC" id="3.5.4.2" evidence="5"/>
<dbReference type="InterPro" id="IPR000836">
    <property type="entry name" value="PRTase_dom"/>
</dbReference>
<dbReference type="GO" id="GO:0006146">
    <property type="term" value="P:adenine catabolic process"/>
    <property type="evidence" value="ECO:0007669"/>
    <property type="project" value="UniProtKB-UniRule"/>
</dbReference>
<dbReference type="GO" id="GO:0009117">
    <property type="term" value="P:nucleotide metabolic process"/>
    <property type="evidence" value="ECO:0007669"/>
    <property type="project" value="UniProtKB-KW"/>
</dbReference>
<proteinExistence type="inferred from homology"/>
<evidence type="ECO:0000259" key="6">
    <source>
        <dbReference type="Pfam" id="PF00156"/>
    </source>
</evidence>
<evidence type="ECO:0000256" key="2">
    <source>
        <dbReference type="ARBA" id="ARBA00022801"/>
    </source>
</evidence>
<comment type="function">
    <text evidence="5">Catalyzes the hydrolytic deamination of adenine to hypoxanthine. Plays an important role in the purine salvage pathway and in nitrogen catabolism.</text>
</comment>
<dbReference type="InterPro" id="IPR006330">
    <property type="entry name" value="Ado/ade_deaminase"/>
</dbReference>
<comment type="caution">
    <text evidence="8">The sequence shown here is derived from an EMBL/GenBank/DDBJ whole genome shotgun (WGS) entry which is preliminary data.</text>
</comment>
<dbReference type="PANTHER" id="PTHR43114:SF6">
    <property type="entry name" value="ADENINE DEAMINASE"/>
    <property type="match status" value="1"/>
</dbReference>
<comment type="cofactor">
    <cofactor evidence="5">
        <name>Zn(2+)</name>
        <dbReference type="ChEBI" id="CHEBI:29105"/>
    </cofactor>
    <text evidence="5">Binds 1 zinc ion per subunit.</text>
</comment>
<dbReference type="FunFam" id="3.20.20.140:FF:000039">
    <property type="entry name" value="Adenine deaminase"/>
    <property type="match status" value="1"/>
</dbReference>
<evidence type="ECO:0000256" key="3">
    <source>
        <dbReference type="ARBA" id="ARBA00022833"/>
    </source>
</evidence>
<name>A0A7C9GNM8_9SPHN</name>
<dbReference type="SUPFAM" id="SSF53271">
    <property type="entry name" value="PRTase-like"/>
    <property type="match status" value="1"/>
</dbReference>
<evidence type="ECO:0000259" key="7">
    <source>
        <dbReference type="Pfam" id="PF00962"/>
    </source>
</evidence>
<dbReference type="AlphaFoldDB" id="A0A7C9GNM8"/>
<dbReference type="InterPro" id="IPR028892">
    <property type="entry name" value="ADE"/>
</dbReference>
<keyword evidence="3 5" id="KW-0862">Zinc</keyword>
<organism evidence="8 9">
    <name type="scientific">Sandarakinorhabdus fusca</name>
    <dbReference type="NCBI Taxonomy" id="1439888"/>
    <lineage>
        <taxon>Bacteria</taxon>
        <taxon>Pseudomonadati</taxon>
        <taxon>Pseudomonadota</taxon>
        <taxon>Alphaproteobacteria</taxon>
        <taxon>Sphingomonadales</taxon>
        <taxon>Sphingosinicellaceae</taxon>
        <taxon>Sandarakinorhabdus</taxon>
    </lineage>
</organism>
<dbReference type="InterPro" id="IPR001365">
    <property type="entry name" value="A_deaminase_dom"/>
</dbReference>
<dbReference type="InterPro" id="IPR032466">
    <property type="entry name" value="Metal_Hydrolase"/>
</dbReference>
<dbReference type="NCBIfam" id="TIGR01430">
    <property type="entry name" value="aden_deam"/>
    <property type="match status" value="1"/>
</dbReference>
<dbReference type="GO" id="GO:0008270">
    <property type="term" value="F:zinc ion binding"/>
    <property type="evidence" value="ECO:0007669"/>
    <property type="project" value="UniProtKB-UniRule"/>
</dbReference>
<evidence type="ECO:0000313" key="9">
    <source>
        <dbReference type="Proteomes" id="UP000481327"/>
    </source>
</evidence>
<feature type="binding site" evidence="5">
    <location>
        <position position="210"/>
    </location>
    <ligand>
        <name>Zn(2+)</name>
        <dbReference type="ChEBI" id="CHEBI:29105"/>
        <note>catalytic</note>
    </ligand>
</feature>
<dbReference type="NCBIfam" id="NF006850">
    <property type="entry name" value="PRK09358.1-6"/>
    <property type="match status" value="1"/>
</dbReference>
<feature type="binding site" evidence="5">
    <location>
        <position position="212"/>
    </location>
    <ligand>
        <name>Zn(2+)</name>
        <dbReference type="ChEBI" id="CHEBI:29105"/>
        <note>catalytic</note>
    </ligand>
</feature>
<dbReference type="Pfam" id="PF00962">
    <property type="entry name" value="A_deaminase"/>
    <property type="match status" value="1"/>
</dbReference>
<protein>
    <recommendedName>
        <fullName evidence="5">Adenine deaminase</fullName>
        <shortName evidence="5">ADE</shortName>
        <ecNumber evidence="5">3.5.4.2</ecNumber>
    </recommendedName>
    <alternativeName>
        <fullName evidence="5">Adenine aminohydrolase</fullName>
        <shortName evidence="5">AAH</shortName>
    </alternativeName>
</protein>
<feature type="active site" description="Proton donor" evidence="5">
    <location>
        <position position="392"/>
    </location>
</feature>
<dbReference type="SUPFAM" id="SSF51556">
    <property type="entry name" value="Metallo-dependent hydrolases"/>
    <property type="match status" value="1"/>
</dbReference>
<feature type="domain" description="Adenosine deaminase" evidence="7">
    <location>
        <begin position="205"/>
        <end position="524"/>
    </location>
</feature>
<evidence type="ECO:0000256" key="5">
    <source>
        <dbReference type="HAMAP-Rule" id="MF_01962"/>
    </source>
</evidence>
<keyword evidence="2 5" id="KW-0378">Hydrolase</keyword>
<accession>A0A7C9GNM8</accession>
<dbReference type="Gene3D" id="3.20.20.140">
    <property type="entry name" value="Metal-dependent hydrolases"/>
    <property type="match status" value="1"/>
</dbReference>
<dbReference type="Pfam" id="PF00156">
    <property type="entry name" value="Pribosyltran"/>
    <property type="match status" value="1"/>
</dbReference>
<feature type="binding site" evidence="5">
    <location>
        <position position="471"/>
    </location>
    <ligand>
        <name>substrate</name>
    </ligand>
</feature>
<dbReference type="CDD" id="cd01320">
    <property type="entry name" value="ADA"/>
    <property type="match status" value="1"/>
</dbReference>
<dbReference type="GO" id="GO:0005829">
    <property type="term" value="C:cytosol"/>
    <property type="evidence" value="ECO:0007669"/>
    <property type="project" value="TreeGrafter"/>
</dbReference>
<dbReference type="OrthoDB" id="105475at2"/>
<keyword evidence="4 5" id="KW-0546">Nucleotide metabolism</keyword>
<feature type="site" description="Important for catalytic activity" evidence="5">
    <location>
        <position position="413"/>
    </location>
</feature>
<keyword evidence="1 5" id="KW-0479">Metal-binding</keyword>
<sequence length="530" mass="57693">MADDKVYISANELLADSFRLGNMVLESGFAPTHLVGIWRGGAPVGIAVQELLEYHGVVCDHIAVRTSSYSGIDQQTPEVRVFALGYLIDTLGPDDRLLVIDDVFDSGRSIEAFLRELALRCRHNMPRGVRIATVYYKPTRNRTALKPDFFVHQSDAWLVFPHEVNGLTLDEIRRHKPEAAAILQRAPMTDFASAVDRADFIAGLPKAELHLHIEGSLEPEMLFALAKRNAVAIPFESVEAVRAAYEFSNLQDFLDIYYQGMSVLQTEQDFFDLTAAYLARAEADAVRHVEIFFDPQGHTERGVAFAVVIGGIARALDAARARGVTSRLIMCFLRHLDEAAAEATLDEALPYLAVIDGVGLDSSEVGHPPAKFARVFARARALGLKLVAHAGEEGPPAYVHEALDVLGVDRIDHGNRALEDAALVARLATGGMCLTVCPLSNHKLCVVDDLAAHPLRRMLDAGLVATVNSDDPAYFGGYVNANFVAVADALDLRRDEIVALARNSFAGSFLGETDKARHLAAIDAYVAQAG</sequence>
<dbReference type="Gene3D" id="3.40.50.2020">
    <property type="match status" value="1"/>
</dbReference>